<dbReference type="AlphaFoldDB" id="A0A8D8K5D2"/>
<protein>
    <submittedName>
        <fullName evidence="1">(northern house mosquito) hypothetical protein</fullName>
    </submittedName>
</protein>
<dbReference type="EMBL" id="HBUE01005042">
    <property type="protein sequence ID" value="CAG6445555.1"/>
    <property type="molecule type" value="Transcribed_RNA"/>
</dbReference>
<reference evidence="1" key="1">
    <citation type="submission" date="2021-05" db="EMBL/GenBank/DDBJ databases">
        <authorList>
            <person name="Alioto T."/>
            <person name="Alioto T."/>
            <person name="Gomez Garrido J."/>
        </authorList>
    </citation>
    <scope>NUCLEOTIDE SEQUENCE</scope>
</reference>
<name>A0A8D8K5D2_CULPI</name>
<evidence type="ECO:0000313" key="1">
    <source>
        <dbReference type="EMBL" id="CAG6581322.1"/>
    </source>
</evidence>
<accession>A0A8D8K5D2</accession>
<sequence length="170" mass="19266">MCCIALLSSKQQQKTSSYRCVYNALILQAFIDRSRTLIEAETTSAAAECTFGYSFCFFAALFSFLAVPCSPDAQHTQLHLSMLHGSKNRTSTTWTTTTQQKKQTARFSSLGQHTTRYCKIRPLRALTSHTQDGRNSKSCPRDVHIVASLRTPRCPEGSTQPETNRFRRFW</sequence>
<dbReference type="EMBL" id="HBUE01306491">
    <property type="protein sequence ID" value="CAG6581322.1"/>
    <property type="molecule type" value="Transcribed_RNA"/>
</dbReference>
<dbReference type="EMBL" id="HBUE01005041">
    <property type="protein sequence ID" value="CAG6445554.1"/>
    <property type="molecule type" value="Transcribed_RNA"/>
</dbReference>
<organism evidence="1">
    <name type="scientific">Culex pipiens</name>
    <name type="common">House mosquito</name>
    <dbReference type="NCBI Taxonomy" id="7175"/>
    <lineage>
        <taxon>Eukaryota</taxon>
        <taxon>Metazoa</taxon>
        <taxon>Ecdysozoa</taxon>
        <taxon>Arthropoda</taxon>
        <taxon>Hexapoda</taxon>
        <taxon>Insecta</taxon>
        <taxon>Pterygota</taxon>
        <taxon>Neoptera</taxon>
        <taxon>Endopterygota</taxon>
        <taxon>Diptera</taxon>
        <taxon>Nematocera</taxon>
        <taxon>Culicoidea</taxon>
        <taxon>Culicidae</taxon>
        <taxon>Culicinae</taxon>
        <taxon>Culicini</taxon>
        <taxon>Culex</taxon>
        <taxon>Culex</taxon>
    </lineage>
</organism>
<proteinExistence type="predicted"/>
<dbReference type="EMBL" id="HBUE01200336">
    <property type="protein sequence ID" value="CAG6529536.1"/>
    <property type="molecule type" value="Transcribed_RNA"/>
</dbReference>